<dbReference type="InterPro" id="IPR011697">
    <property type="entry name" value="Peptidase_C26"/>
</dbReference>
<name>A0A3R9QVJ9_9CREN</name>
<dbReference type="GO" id="GO:0005829">
    <property type="term" value="C:cytosol"/>
    <property type="evidence" value="ECO:0007669"/>
    <property type="project" value="TreeGrafter"/>
</dbReference>
<dbReference type="Pfam" id="PF07722">
    <property type="entry name" value="Peptidase_C26"/>
    <property type="match status" value="1"/>
</dbReference>
<evidence type="ECO:0000313" key="2">
    <source>
        <dbReference type="Proteomes" id="UP000277582"/>
    </source>
</evidence>
<dbReference type="Gene3D" id="3.40.50.880">
    <property type="match status" value="1"/>
</dbReference>
<evidence type="ECO:0000313" key="1">
    <source>
        <dbReference type="EMBL" id="RSN74346.1"/>
    </source>
</evidence>
<dbReference type="PANTHER" id="PTHR43235:SF1">
    <property type="entry name" value="GLUTAMINE AMIDOTRANSFERASE PB2B2.05-RELATED"/>
    <property type="match status" value="1"/>
</dbReference>
<reference evidence="1 2" key="1">
    <citation type="submission" date="2018-10" db="EMBL/GenBank/DDBJ databases">
        <title>Co-occurring genomic capacity for anaerobic methane metabolism and dissimilatory sulfite reduction discovered in the Korarchaeota.</title>
        <authorList>
            <person name="Mckay L.J."/>
            <person name="Dlakic M."/>
            <person name="Fields M.W."/>
            <person name="Delmont T.O."/>
            <person name="Eren A.M."/>
            <person name="Jay Z.J."/>
            <person name="Klingelsmith K.B."/>
            <person name="Rusch D.B."/>
            <person name="Inskeep W.P."/>
        </authorList>
    </citation>
    <scope>NUCLEOTIDE SEQUENCE [LARGE SCALE GENOMIC DNA]</scope>
    <source>
        <strain evidence="1 2">MDKW</strain>
    </source>
</reference>
<dbReference type="EMBL" id="RCOS01000096">
    <property type="protein sequence ID" value="RSN74346.1"/>
    <property type="molecule type" value="Genomic_DNA"/>
</dbReference>
<dbReference type="PANTHER" id="PTHR43235">
    <property type="entry name" value="GLUTAMINE AMIDOTRANSFERASE PB2B2.05-RELATED"/>
    <property type="match status" value="1"/>
</dbReference>
<sequence length="244" mass="27751">MFLIAGFALCLGDKLVLIGITSHYNWAEGFIQLRERYIKKISDEGASVLIIPPMFSDEIADSLDGLLLSGGDDIDPRFYGEPPRDVGSIEPMRDEAEIRLVREFIKRDKPVMGICRGAQVINVSMGGTLIQDIKTEVSGAIKHWWSRRESEVPYWYPTHRVRIEKDSMLFNTVKEEEIWVNSFHHQAIKKIGSGLKAVAWSDDGIIEAIEAEKGFLLGIQWHPEGMEDEPSKRIFRSFVEACKR</sequence>
<dbReference type="AlphaFoldDB" id="A0A3R9QVJ9"/>
<dbReference type="GO" id="GO:0016811">
    <property type="term" value="F:hydrolase activity, acting on carbon-nitrogen (but not peptide) bonds, in linear amides"/>
    <property type="evidence" value="ECO:0007669"/>
    <property type="project" value="InterPro"/>
</dbReference>
<comment type="caution">
    <text evidence="1">The sequence shown here is derived from an EMBL/GenBank/DDBJ whole genome shotgun (WGS) entry which is preliminary data.</text>
</comment>
<gene>
    <name evidence="1" type="ORF">D6D85_08230</name>
</gene>
<dbReference type="SUPFAM" id="SSF52317">
    <property type="entry name" value="Class I glutamine amidotransferase-like"/>
    <property type="match status" value="1"/>
</dbReference>
<keyword evidence="2" id="KW-1185">Reference proteome</keyword>
<organism evidence="1 2">
    <name type="scientific">Candidatus Methanodesulfokora washburnensis</name>
    <dbReference type="NCBI Taxonomy" id="2478471"/>
    <lineage>
        <taxon>Archaea</taxon>
        <taxon>Thermoproteota</taxon>
        <taxon>Candidatus Korarchaeia</taxon>
        <taxon>Candidatus Korarchaeia incertae sedis</taxon>
        <taxon>Candidatus Methanodesulfokora</taxon>
    </lineage>
</organism>
<dbReference type="Proteomes" id="UP000277582">
    <property type="component" value="Unassembled WGS sequence"/>
</dbReference>
<keyword evidence="1" id="KW-0378">Hydrolase</keyword>
<accession>A0A3R9QVJ9</accession>
<protein>
    <submittedName>
        <fullName evidence="1">Gamma-glutamyl-gamma-aminobutyrate hydrolase family protein</fullName>
    </submittedName>
</protein>
<proteinExistence type="predicted"/>
<dbReference type="InterPro" id="IPR029062">
    <property type="entry name" value="Class_I_gatase-like"/>
</dbReference>
<dbReference type="PROSITE" id="PS51273">
    <property type="entry name" value="GATASE_TYPE_1"/>
    <property type="match status" value="1"/>
</dbReference>
<dbReference type="InterPro" id="IPR044668">
    <property type="entry name" value="PuuD-like"/>
</dbReference>
<dbReference type="CDD" id="cd01745">
    <property type="entry name" value="GATase1_2"/>
    <property type="match status" value="1"/>
</dbReference>